<feature type="region of interest" description="Disordered" evidence="1">
    <location>
        <begin position="1"/>
        <end position="31"/>
    </location>
</feature>
<dbReference type="Proteomes" id="UP001219901">
    <property type="component" value="Chromosome"/>
</dbReference>
<dbReference type="EMBL" id="CP046147">
    <property type="protein sequence ID" value="WFG39519.1"/>
    <property type="molecule type" value="Genomic_DNA"/>
</dbReference>
<reference evidence="5 6" key="1">
    <citation type="submission" date="2019-11" db="EMBL/GenBank/DDBJ databases">
        <authorList>
            <person name="Cho J.-C."/>
        </authorList>
    </citation>
    <scope>NUCLEOTIDE SEQUENCE [LARGE SCALE GENOMIC DNA]</scope>
    <source>
        <strain evidence="4 5">JH1073</strain>
        <strain evidence="3 6">JH702</strain>
    </source>
</reference>
<proteinExistence type="predicted"/>
<evidence type="ECO:0008006" key="7">
    <source>
        <dbReference type="Google" id="ProtNLM"/>
    </source>
</evidence>
<name>A0AAJ5ZE24_9CHLR</name>
<dbReference type="Proteomes" id="UP001321249">
    <property type="component" value="Unassembled WGS sequence"/>
</dbReference>
<evidence type="ECO:0000313" key="5">
    <source>
        <dbReference type="Proteomes" id="UP001219901"/>
    </source>
</evidence>
<evidence type="ECO:0000313" key="4">
    <source>
        <dbReference type="EMBL" id="WFG39519.1"/>
    </source>
</evidence>
<keyword evidence="2" id="KW-1133">Transmembrane helix</keyword>
<reference evidence="4" key="2">
    <citation type="journal article" date="2023" name="Nat. Commun.">
        <title>Cultivation of marine bacteria of the SAR202 clade.</title>
        <authorList>
            <person name="Lim Y."/>
            <person name="Seo J.H."/>
            <person name="Giovannoni S.J."/>
            <person name="Kang I."/>
            <person name="Cho J.C."/>
        </authorList>
    </citation>
    <scope>NUCLEOTIDE SEQUENCE</scope>
    <source>
        <strain evidence="4">JH1073</strain>
    </source>
</reference>
<feature type="compositionally biased region" description="Acidic residues" evidence="1">
    <location>
        <begin position="10"/>
        <end position="19"/>
    </location>
</feature>
<gene>
    <name evidence="3" type="ORF">GKO46_01455</name>
    <name evidence="4" type="ORF">GKO48_07770</name>
</gene>
<dbReference type="EMBL" id="WMBE01000001">
    <property type="protein sequence ID" value="MDG0865740.1"/>
    <property type="molecule type" value="Genomic_DNA"/>
</dbReference>
<keyword evidence="2" id="KW-0472">Membrane</keyword>
<keyword evidence="2" id="KW-0812">Transmembrane</keyword>
<accession>A0AAJ5ZE24</accession>
<evidence type="ECO:0000313" key="6">
    <source>
        <dbReference type="Proteomes" id="UP001321249"/>
    </source>
</evidence>
<dbReference type="AlphaFoldDB" id="A0AAJ5ZE24"/>
<evidence type="ECO:0000313" key="3">
    <source>
        <dbReference type="EMBL" id="MDG0865740.1"/>
    </source>
</evidence>
<organism evidence="4 5">
    <name type="scientific">Candidatus Lucifugimonas marina</name>
    <dbReference type="NCBI Taxonomy" id="3038979"/>
    <lineage>
        <taxon>Bacteria</taxon>
        <taxon>Bacillati</taxon>
        <taxon>Chloroflexota</taxon>
        <taxon>Dehalococcoidia</taxon>
        <taxon>SAR202 cluster</taxon>
        <taxon>Candidatus Lucifugimonadales</taxon>
        <taxon>Candidatus Lucifugimonadaceae</taxon>
        <taxon>Candidatus Lucifugimonas</taxon>
    </lineage>
</organism>
<dbReference type="RefSeq" id="WP_342823301.1">
    <property type="nucleotide sequence ID" value="NZ_CP046146.1"/>
</dbReference>
<evidence type="ECO:0000256" key="2">
    <source>
        <dbReference type="SAM" id="Phobius"/>
    </source>
</evidence>
<reference evidence="5" key="3">
    <citation type="submission" date="2023-06" db="EMBL/GenBank/DDBJ databases">
        <title>Pangenomics reveal diversification of enzyme families and niche specialization in globally abundant SAR202 bacteria.</title>
        <authorList>
            <person name="Saw J.H.W."/>
        </authorList>
    </citation>
    <scope>NUCLEOTIDE SEQUENCE [LARGE SCALE GENOMIC DNA]</scope>
    <source>
        <strain evidence="5">JH1073</strain>
    </source>
</reference>
<sequence length="311" mass="34176">MTEENRNEQEESQVTEDSVDAEKSESEVESTGSAVFAFGDEAKTNFPSQVEAALNYAASNKYDYGPRLRNAELEWNVLSAEQMANDIVRVNLQYTPTTGFRGDPGTEYMDIDAGGAVLARRQLTTPKENRPVVLMGITAFSVILAVVLISLMTVFKEEAGDPLYVAGRTLWIRAEVPEQQLFITYAGADSNGVLYNWAMKPDDEANNELVYVEVTLINQTSGTVNLVVDEGAATLLDGDKTAFRPIDSITRAYSAEPAPKFNVPGFVPLWGSVKLNEGQQVTGMLVFELPAGSSFSELRWRASDSVTIRYQ</sequence>
<feature type="transmembrane region" description="Helical" evidence="2">
    <location>
        <begin position="132"/>
        <end position="155"/>
    </location>
</feature>
<keyword evidence="5" id="KW-1185">Reference proteome</keyword>
<evidence type="ECO:0000256" key="1">
    <source>
        <dbReference type="SAM" id="MobiDB-lite"/>
    </source>
</evidence>
<protein>
    <recommendedName>
        <fullName evidence="7">DUF4352 domain-containing protein</fullName>
    </recommendedName>
</protein>